<dbReference type="Pfam" id="PF08448">
    <property type="entry name" value="PAS_4"/>
    <property type="match status" value="1"/>
</dbReference>
<dbReference type="InterPro" id="IPR013656">
    <property type="entry name" value="PAS_4"/>
</dbReference>
<organism evidence="2 3">
    <name type="scientific">Rhodococcus opacus</name>
    <name type="common">Nocardia opaca</name>
    <dbReference type="NCBI Taxonomy" id="37919"/>
    <lineage>
        <taxon>Bacteria</taxon>
        <taxon>Bacillati</taxon>
        <taxon>Actinomycetota</taxon>
        <taxon>Actinomycetes</taxon>
        <taxon>Mycobacteriales</taxon>
        <taxon>Nocardiaceae</taxon>
        <taxon>Rhodococcus</taxon>
    </lineage>
</organism>
<dbReference type="InterPro" id="IPR000014">
    <property type="entry name" value="PAS"/>
</dbReference>
<evidence type="ECO:0000259" key="1">
    <source>
        <dbReference type="PROSITE" id="PS50112"/>
    </source>
</evidence>
<dbReference type="eggNOG" id="COG5002">
    <property type="taxonomic scope" value="Bacteria"/>
</dbReference>
<protein>
    <submittedName>
        <fullName evidence="2">Diguanylate cyclase</fullName>
    </submittedName>
</protein>
<dbReference type="PROSITE" id="PS50112">
    <property type="entry name" value="PAS"/>
    <property type="match status" value="1"/>
</dbReference>
<dbReference type="Gene3D" id="3.30.450.20">
    <property type="entry name" value="PAS domain"/>
    <property type="match status" value="1"/>
</dbReference>
<accession>A0A076EKR3</accession>
<dbReference type="RefSeq" id="WP_037233108.1">
    <property type="nucleotide sequence ID" value="NZ_CP008947.1"/>
</dbReference>
<evidence type="ECO:0000313" key="2">
    <source>
        <dbReference type="EMBL" id="AII05833.1"/>
    </source>
</evidence>
<evidence type="ECO:0000313" key="3">
    <source>
        <dbReference type="Proteomes" id="UP000028488"/>
    </source>
</evidence>
<sequence length="144" mass="15820">MSAQAEYEERRRPTPETPLGYLEQLPALVLLERLPVPVLAVENDGTVVHANSAFEEMLGHPVASLRGRPVSELLDLDDAPTGADAVEHLRESATTPIDLAHQDGSRVRALVSRPILRRQDDPVTLVCFHDVTEQLWNGGRAPGF</sequence>
<dbReference type="SMART" id="SM00091">
    <property type="entry name" value="PAS"/>
    <property type="match status" value="1"/>
</dbReference>
<dbReference type="AlphaFoldDB" id="A0A076EKR3"/>
<proteinExistence type="predicted"/>
<dbReference type="EMBL" id="CP008947">
    <property type="protein sequence ID" value="AII05833.1"/>
    <property type="molecule type" value="Genomic_DNA"/>
</dbReference>
<feature type="domain" description="PAS" evidence="1">
    <location>
        <begin position="30"/>
        <end position="93"/>
    </location>
</feature>
<dbReference type="InterPro" id="IPR035965">
    <property type="entry name" value="PAS-like_dom_sf"/>
</dbReference>
<dbReference type="CDD" id="cd00130">
    <property type="entry name" value="PAS"/>
    <property type="match status" value="1"/>
</dbReference>
<dbReference type="Proteomes" id="UP000028488">
    <property type="component" value="Chromosome"/>
</dbReference>
<dbReference type="SUPFAM" id="SSF55785">
    <property type="entry name" value="PYP-like sensor domain (PAS domain)"/>
    <property type="match status" value="1"/>
</dbReference>
<dbReference type="NCBIfam" id="TIGR00229">
    <property type="entry name" value="sensory_box"/>
    <property type="match status" value="1"/>
</dbReference>
<reference evidence="2 3" key="1">
    <citation type="submission" date="2014-07" db="EMBL/GenBank/DDBJ databases">
        <title>Genome Sequence of Rhodococcus opacus Strain R7, a Biodegrader of Mono- and Polycyclic Aromatic Hydrocarbons.</title>
        <authorList>
            <person name="Di Gennaro P."/>
            <person name="Zampolli J."/>
            <person name="Presti I."/>
            <person name="Cappelletti M."/>
            <person name="D'Ursi P."/>
            <person name="Orro A."/>
            <person name="Mezzelani A."/>
            <person name="Milanesi L."/>
        </authorList>
    </citation>
    <scope>NUCLEOTIDE SEQUENCE [LARGE SCALE GENOMIC DNA]</scope>
    <source>
        <strain evidence="2 3">R7</strain>
    </source>
</reference>
<name>A0A076EKR3_RHOOP</name>
<gene>
    <name evidence="2" type="ORF">EP51_15040</name>
</gene>